<sequence>MGVNGTENYTCFIQLVVGEQDGMRMACAQLLLCGIVGMVMLNMVMKPNEPHSSILAVAKFLPRNILDLGQQSKLELYSYHIITIDIKMSALTASSSRTSSISSTTSSKTTNDNTNTGIAKKKFGCSFAGCGKSFSRSEHLHRHALNHKDGNHTCLRCRAHFRRRDLLERHMNRHKEKDDEAGGEGLGVLATRKRLWRDADGNIVATRRPSYVQEGTKRRQTTTKTDRKMKVSTQTDAHNQADSHQLLSPPMNTPTIRSRSPSTIVVDTGRPYSEAEDHQRFESHHSISWNGMNTSIPSPPTSESSIHSAGQSPAPELSDLDGLYEETTWPTISNSLPQAPSLNRQLPGPTEYNMGPSHHWGSQPFQTFMGAMPEVPGSYDDIFKPDPGMYDWHMPQWNNQMLMSRVREEKPGYDAHEEPKREWSYSYSAQGGNFHRSYGVGRC</sequence>
<dbReference type="SMART" id="SM00355">
    <property type="entry name" value="ZnF_C2H2"/>
    <property type="match status" value="2"/>
</dbReference>
<dbReference type="GO" id="GO:0008270">
    <property type="term" value="F:zinc ion binding"/>
    <property type="evidence" value="ECO:0007669"/>
    <property type="project" value="UniProtKB-KW"/>
</dbReference>
<feature type="compositionally biased region" description="Polar residues" evidence="8">
    <location>
        <begin position="328"/>
        <end position="344"/>
    </location>
</feature>
<evidence type="ECO:0000256" key="4">
    <source>
        <dbReference type="ARBA" id="ARBA00022771"/>
    </source>
</evidence>
<dbReference type="InterPro" id="IPR036236">
    <property type="entry name" value="Znf_C2H2_sf"/>
</dbReference>
<dbReference type="EMBL" id="VIGI01000004">
    <property type="protein sequence ID" value="KAB8301647.1"/>
    <property type="molecule type" value="Genomic_DNA"/>
</dbReference>
<keyword evidence="4 7" id="KW-0863">Zinc-finger</keyword>
<feature type="domain" description="C2H2-type" evidence="9">
    <location>
        <begin position="123"/>
        <end position="152"/>
    </location>
</feature>
<reference evidence="10 11" key="1">
    <citation type="submission" date="2019-06" db="EMBL/GenBank/DDBJ databases">
        <title>Genome Sequence of the Brown Rot Fungal Pathogen Monilinia laxa.</title>
        <authorList>
            <person name="De Miccolis Angelini R.M."/>
            <person name="Landi L."/>
            <person name="Abate D."/>
            <person name="Pollastro S."/>
            <person name="Romanazzi G."/>
            <person name="Faretra F."/>
        </authorList>
    </citation>
    <scope>NUCLEOTIDE SEQUENCE [LARGE SCALE GENOMIC DNA]</scope>
    <source>
        <strain evidence="10 11">Mlax316</strain>
    </source>
</reference>
<dbReference type="GO" id="GO:0000981">
    <property type="term" value="F:DNA-binding transcription factor activity, RNA polymerase II-specific"/>
    <property type="evidence" value="ECO:0007669"/>
    <property type="project" value="InterPro"/>
</dbReference>
<evidence type="ECO:0000256" key="5">
    <source>
        <dbReference type="ARBA" id="ARBA00022833"/>
    </source>
</evidence>
<feature type="domain" description="C2H2-type" evidence="9">
    <location>
        <begin position="152"/>
        <end position="179"/>
    </location>
</feature>
<dbReference type="GO" id="GO:0005634">
    <property type="term" value="C:nucleus"/>
    <property type="evidence" value="ECO:0007669"/>
    <property type="project" value="UniProtKB-SubCell"/>
</dbReference>
<accession>A0A5N6KDZ9</accession>
<protein>
    <recommendedName>
        <fullName evidence="9">C2H2-type domain-containing protein</fullName>
    </recommendedName>
</protein>
<dbReference type="InterPro" id="IPR013087">
    <property type="entry name" value="Znf_C2H2_type"/>
</dbReference>
<evidence type="ECO:0000256" key="3">
    <source>
        <dbReference type="ARBA" id="ARBA00022737"/>
    </source>
</evidence>
<proteinExistence type="predicted"/>
<dbReference type="GO" id="GO:0000785">
    <property type="term" value="C:chromatin"/>
    <property type="evidence" value="ECO:0007669"/>
    <property type="project" value="TreeGrafter"/>
</dbReference>
<feature type="region of interest" description="Disordered" evidence="8">
    <location>
        <begin position="288"/>
        <end position="359"/>
    </location>
</feature>
<comment type="subcellular location">
    <subcellularLocation>
        <location evidence="1">Nucleus</location>
    </subcellularLocation>
</comment>
<dbReference type="InterPro" id="IPR051059">
    <property type="entry name" value="VerF-like"/>
</dbReference>
<dbReference type="SUPFAM" id="SSF57667">
    <property type="entry name" value="beta-beta-alpha zinc fingers"/>
    <property type="match status" value="1"/>
</dbReference>
<dbReference type="PROSITE" id="PS00028">
    <property type="entry name" value="ZINC_FINGER_C2H2_1"/>
    <property type="match status" value="2"/>
</dbReference>
<evidence type="ECO:0000256" key="1">
    <source>
        <dbReference type="ARBA" id="ARBA00004123"/>
    </source>
</evidence>
<dbReference type="PANTHER" id="PTHR40626">
    <property type="entry name" value="MIP31509P"/>
    <property type="match status" value="1"/>
</dbReference>
<dbReference type="GO" id="GO:0000978">
    <property type="term" value="F:RNA polymerase II cis-regulatory region sequence-specific DNA binding"/>
    <property type="evidence" value="ECO:0007669"/>
    <property type="project" value="InterPro"/>
</dbReference>
<dbReference type="Gene3D" id="3.30.160.60">
    <property type="entry name" value="Classic Zinc Finger"/>
    <property type="match status" value="1"/>
</dbReference>
<evidence type="ECO:0000259" key="9">
    <source>
        <dbReference type="PROSITE" id="PS50157"/>
    </source>
</evidence>
<evidence type="ECO:0000256" key="6">
    <source>
        <dbReference type="ARBA" id="ARBA00023242"/>
    </source>
</evidence>
<feature type="compositionally biased region" description="Polar residues" evidence="8">
    <location>
        <begin position="253"/>
        <end position="265"/>
    </location>
</feature>
<keyword evidence="6" id="KW-0539">Nucleus</keyword>
<dbReference type="Pfam" id="PF00096">
    <property type="entry name" value="zf-C2H2"/>
    <property type="match status" value="1"/>
</dbReference>
<feature type="compositionally biased region" description="Polar residues" evidence="8">
    <location>
        <begin position="231"/>
        <end position="246"/>
    </location>
</feature>
<comment type="caution">
    <text evidence="10">The sequence shown here is derived from an EMBL/GenBank/DDBJ whole genome shotgun (WGS) entry which is preliminary data.</text>
</comment>
<feature type="region of interest" description="Disordered" evidence="8">
    <location>
        <begin position="211"/>
        <end position="265"/>
    </location>
</feature>
<dbReference type="AlphaFoldDB" id="A0A5N6KDZ9"/>
<dbReference type="OrthoDB" id="1405595at2759"/>
<name>A0A5N6KDZ9_MONLA</name>
<keyword evidence="3" id="KW-0677">Repeat</keyword>
<keyword evidence="11" id="KW-1185">Reference proteome</keyword>
<keyword evidence="5" id="KW-0862">Zinc</keyword>
<gene>
    <name evidence="10" type="ORF">EYC80_003485</name>
</gene>
<evidence type="ECO:0000313" key="11">
    <source>
        <dbReference type="Proteomes" id="UP000326757"/>
    </source>
</evidence>
<organism evidence="10 11">
    <name type="scientific">Monilinia laxa</name>
    <name type="common">Brown rot fungus</name>
    <name type="synonym">Sclerotinia laxa</name>
    <dbReference type="NCBI Taxonomy" id="61186"/>
    <lineage>
        <taxon>Eukaryota</taxon>
        <taxon>Fungi</taxon>
        <taxon>Dikarya</taxon>
        <taxon>Ascomycota</taxon>
        <taxon>Pezizomycotina</taxon>
        <taxon>Leotiomycetes</taxon>
        <taxon>Helotiales</taxon>
        <taxon>Sclerotiniaceae</taxon>
        <taxon>Monilinia</taxon>
    </lineage>
</organism>
<dbReference type="Proteomes" id="UP000326757">
    <property type="component" value="Unassembled WGS sequence"/>
</dbReference>
<keyword evidence="2" id="KW-0479">Metal-binding</keyword>
<evidence type="ECO:0000313" key="10">
    <source>
        <dbReference type="EMBL" id="KAB8301647.1"/>
    </source>
</evidence>
<evidence type="ECO:0000256" key="8">
    <source>
        <dbReference type="SAM" id="MobiDB-lite"/>
    </source>
</evidence>
<evidence type="ECO:0000256" key="7">
    <source>
        <dbReference type="PROSITE-ProRule" id="PRU00042"/>
    </source>
</evidence>
<dbReference type="PROSITE" id="PS50157">
    <property type="entry name" value="ZINC_FINGER_C2H2_2"/>
    <property type="match status" value="2"/>
</dbReference>
<evidence type="ECO:0000256" key="2">
    <source>
        <dbReference type="ARBA" id="ARBA00022723"/>
    </source>
</evidence>
<dbReference type="PANTHER" id="PTHR40626:SF30">
    <property type="entry name" value="FINGER DOMAIN PROTEIN, PUTATIVE (AFU_ORTHOLOGUE AFUA_4G13600)-RELATED"/>
    <property type="match status" value="1"/>
</dbReference>